<proteinExistence type="predicted"/>
<reference evidence="1" key="1">
    <citation type="submission" date="2022-07" db="EMBL/GenBank/DDBJ databases">
        <authorList>
            <person name="Trinca V."/>
            <person name="Uliana J.V.C."/>
            <person name="Torres T.T."/>
            <person name="Ward R.J."/>
            <person name="Monesi N."/>
        </authorList>
    </citation>
    <scope>NUCLEOTIDE SEQUENCE</scope>
    <source>
        <strain evidence="1">HSMRA1968</strain>
        <tissue evidence="1">Whole embryos</tissue>
    </source>
</reference>
<keyword evidence="2" id="KW-1185">Reference proteome</keyword>
<evidence type="ECO:0000313" key="2">
    <source>
        <dbReference type="Proteomes" id="UP001151699"/>
    </source>
</evidence>
<gene>
    <name evidence="1" type="ORF">Bhyg_12497</name>
</gene>
<dbReference type="AlphaFoldDB" id="A0A9Q0RZC9"/>
<feature type="non-terminal residue" evidence="1">
    <location>
        <position position="1"/>
    </location>
</feature>
<protein>
    <submittedName>
        <fullName evidence="1">Uncharacterized protein</fullName>
    </submittedName>
</protein>
<evidence type="ECO:0000313" key="1">
    <source>
        <dbReference type="EMBL" id="KAJ6639750.1"/>
    </source>
</evidence>
<sequence length="88" mass="9770">NCDISSNDPTIKMENFKMIVSIALVTFAVTKISSKELYDIHPKTMICKILDKQLVAKFTCKSKNLNSTANIGSKELIFQPGVVITNAY</sequence>
<feature type="non-terminal residue" evidence="1">
    <location>
        <position position="88"/>
    </location>
</feature>
<comment type="caution">
    <text evidence="1">The sequence shown here is derived from an EMBL/GenBank/DDBJ whole genome shotgun (WGS) entry which is preliminary data.</text>
</comment>
<organism evidence="1 2">
    <name type="scientific">Pseudolycoriella hygida</name>
    <dbReference type="NCBI Taxonomy" id="35572"/>
    <lineage>
        <taxon>Eukaryota</taxon>
        <taxon>Metazoa</taxon>
        <taxon>Ecdysozoa</taxon>
        <taxon>Arthropoda</taxon>
        <taxon>Hexapoda</taxon>
        <taxon>Insecta</taxon>
        <taxon>Pterygota</taxon>
        <taxon>Neoptera</taxon>
        <taxon>Endopterygota</taxon>
        <taxon>Diptera</taxon>
        <taxon>Nematocera</taxon>
        <taxon>Sciaroidea</taxon>
        <taxon>Sciaridae</taxon>
        <taxon>Pseudolycoriella</taxon>
    </lineage>
</organism>
<accession>A0A9Q0RZC9</accession>
<name>A0A9Q0RZC9_9DIPT</name>
<dbReference type="EMBL" id="WJQU01000003">
    <property type="protein sequence ID" value="KAJ6639750.1"/>
    <property type="molecule type" value="Genomic_DNA"/>
</dbReference>
<dbReference type="Proteomes" id="UP001151699">
    <property type="component" value="Chromosome X"/>
</dbReference>